<keyword evidence="1" id="KW-0560">Oxidoreductase</keyword>
<reference evidence="4 5" key="1">
    <citation type="submission" date="2020-01" db="EMBL/GenBank/DDBJ databases">
        <title>Genomes of bacteria type strains.</title>
        <authorList>
            <person name="Chen J."/>
            <person name="Zhu S."/>
            <person name="Chen J."/>
        </authorList>
    </citation>
    <scope>NUCLEOTIDE SEQUENCE [LARGE SCALE GENOMIC DNA]</scope>
    <source>
        <strain evidence="4 5">KCTC 52919</strain>
    </source>
</reference>
<proteinExistence type="predicted"/>
<name>A0A6L9MFI1_9HYPH</name>
<dbReference type="EMBL" id="JAAAMJ010000003">
    <property type="protein sequence ID" value="NDV86360.1"/>
    <property type="molecule type" value="Genomic_DNA"/>
</dbReference>
<feature type="compositionally biased region" description="Basic and acidic residues" evidence="2">
    <location>
        <begin position="11"/>
        <end position="29"/>
    </location>
</feature>
<dbReference type="InterPro" id="IPR036188">
    <property type="entry name" value="FAD/NAD-bd_sf"/>
</dbReference>
<organism evidence="4 5">
    <name type="scientific">Aurantimonas aggregata</name>
    <dbReference type="NCBI Taxonomy" id="2047720"/>
    <lineage>
        <taxon>Bacteria</taxon>
        <taxon>Pseudomonadati</taxon>
        <taxon>Pseudomonadota</taxon>
        <taxon>Alphaproteobacteria</taxon>
        <taxon>Hyphomicrobiales</taxon>
        <taxon>Aurantimonadaceae</taxon>
        <taxon>Aurantimonas</taxon>
    </lineage>
</organism>
<feature type="domain" description="FAD dependent oxidoreductase" evidence="3">
    <location>
        <begin position="37"/>
        <end position="347"/>
    </location>
</feature>
<dbReference type="InterPro" id="IPR006076">
    <property type="entry name" value="FAD-dep_OxRdtase"/>
</dbReference>
<gene>
    <name evidence="4" type="ORF">GTW51_06565</name>
</gene>
<dbReference type="Gene3D" id="3.30.9.10">
    <property type="entry name" value="D-Amino Acid Oxidase, subunit A, domain 2"/>
    <property type="match status" value="1"/>
</dbReference>
<dbReference type="Proteomes" id="UP000476332">
    <property type="component" value="Unassembled WGS sequence"/>
</dbReference>
<accession>A0A6L9MFI1</accession>
<dbReference type="Gene3D" id="3.50.50.60">
    <property type="entry name" value="FAD/NAD(P)-binding domain"/>
    <property type="match status" value="1"/>
</dbReference>
<protein>
    <submittedName>
        <fullName evidence="4">FAD-dependent oxidoreductase</fullName>
    </submittedName>
</protein>
<evidence type="ECO:0000259" key="3">
    <source>
        <dbReference type="Pfam" id="PF01266"/>
    </source>
</evidence>
<feature type="region of interest" description="Disordered" evidence="2">
    <location>
        <begin position="1"/>
        <end position="30"/>
    </location>
</feature>
<evidence type="ECO:0000256" key="2">
    <source>
        <dbReference type="SAM" id="MobiDB-lite"/>
    </source>
</evidence>
<dbReference type="AlphaFoldDB" id="A0A6L9MFI1"/>
<dbReference type="PANTHER" id="PTHR13847:SF289">
    <property type="entry name" value="GLYCINE OXIDASE"/>
    <property type="match status" value="1"/>
</dbReference>
<dbReference type="Pfam" id="PF01266">
    <property type="entry name" value="DAO"/>
    <property type="match status" value="1"/>
</dbReference>
<dbReference type="SUPFAM" id="SSF51971">
    <property type="entry name" value="Nucleotide-binding domain"/>
    <property type="match status" value="1"/>
</dbReference>
<evidence type="ECO:0000256" key="1">
    <source>
        <dbReference type="ARBA" id="ARBA00023002"/>
    </source>
</evidence>
<evidence type="ECO:0000313" key="5">
    <source>
        <dbReference type="Proteomes" id="UP000476332"/>
    </source>
</evidence>
<evidence type="ECO:0000313" key="4">
    <source>
        <dbReference type="EMBL" id="NDV86360.1"/>
    </source>
</evidence>
<dbReference type="SUPFAM" id="SSF54373">
    <property type="entry name" value="FAD-linked reductases, C-terminal domain"/>
    <property type="match status" value="1"/>
</dbReference>
<dbReference type="GO" id="GO:0016491">
    <property type="term" value="F:oxidoreductase activity"/>
    <property type="evidence" value="ECO:0007669"/>
    <property type="project" value="UniProtKB-KW"/>
</dbReference>
<sequence length="360" mass="38195">MRGISIPFVSKRPDKDGGRDAWQPDEHPRHGTGVTLRIAIIGAGAAGLVTAAKLAERGQTADLFEASDRLGAGAASWLAGGMLAPFCEAEDAGPGIVAPGHAGIEWWAATVPDVRRGGTLVVAPARDRGDLARFARRTAGHERIGAERIAALEPDLAGRFGEALFFAEEAHLDPRLALENLAERVTSAGSRIHFGSTVAPQALDHDVVVDCRGSAAAGEIPALRPVRGEMLILRTQDVSLSRPVRLLHPRWPVYVVPRGDGLFMVGATVVETDDRRSVTARGMVDLLNAAYALHPAFAEAEIVETGSGLRPAFPDNLPRVSRDGRVVSVNGLYRHGFLLSPAMADEAVSHILGERLKAAS</sequence>
<dbReference type="GO" id="GO:0005737">
    <property type="term" value="C:cytoplasm"/>
    <property type="evidence" value="ECO:0007669"/>
    <property type="project" value="TreeGrafter"/>
</dbReference>
<comment type="caution">
    <text evidence="4">The sequence shown here is derived from an EMBL/GenBank/DDBJ whole genome shotgun (WGS) entry which is preliminary data.</text>
</comment>
<keyword evidence="5" id="KW-1185">Reference proteome</keyword>
<dbReference type="PANTHER" id="PTHR13847">
    <property type="entry name" value="SARCOSINE DEHYDROGENASE-RELATED"/>
    <property type="match status" value="1"/>
</dbReference>